<evidence type="ECO:0000256" key="4">
    <source>
        <dbReference type="ARBA" id="ARBA00022694"/>
    </source>
</evidence>
<feature type="domain" description="N-acetyltransferase" evidence="10">
    <location>
        <begin position="381"/>
        <end position="541"/>
    </location>
</feature>
<evidence type="ECO:0000256" key="5">
    <source>
        <dbReference type="ARBA" id="ARBA00022741"/>
    </source>
</evidence>
<dbReference type="Pfam" id="PF13718">
    <property type="entry name" value="GNAT_acetyltr_2"/>
    <property type="match status" value="1"/>
</dbReference>
<dbReference type="PROSITE" id="PS51186">
    <property type="entry name" value="GNAT"/>
    <property type="match status" value="1"/>
</dbReference>
<accession>A0ABV6HWK3</accession>
<dbReference type="HAMAP" id="MF_01886">
    <property type="entry name" value="tRNA_acetyltr_TmcA"/>
    <property type="match status" value="1"/>
</dbReference>
<keyword evidence="7 9" id="KW-0694">RNA-binding</keyword>
<keyword evidence="1 9" id="KW-0963">Cytoplasm</keyword>
<comment type="function">
    <text evidence="9">Catalyzes the formation of N(4)-acetylcytidine (ac(4)C) at the wobble position of tRNA(Met), by using acetyl-CoA as an acetyl donor and ATP (or GTP).</text>
</comment>
<dbReference type="EC" id="2.3.1.193" evidence="9"/>
<comment type="catalytic activity">
    <reaction evidence="9">
        <text>cytidine(34) in elongator tRNA(Met) + acetyl-CoA + ATP + H2O = N(4)-acetylcytidine(34) in elongator tRNA(Met) + ADP + phosphate + CoA + H(+)</text>
        <dbReference type="Rhea" id="RHEA:43788"/>
        <dbReference type="Rhea" id="RHEA-COMP:10693"/>
        <dbReference type="Rhea" id="RHEA-COMP:10694"/>
        <dbReference type="ChEBI" id="CHEBI:15377"/>
        <dbReference type="ChEBI" id="CHEBI:15378"/>
        <dbReference type="ChEBI" id="CHEBI:30616"/>
        <dbReference type="ChEBI" id="CHEBI:43474"/>
        <dbReference type="ChEBI" id="CHEBI:57287"/>
        <dbReference type="ChEBI" id="CHEBI:57288"/>
        <dbReference type="ChEBI" id="CHEBI:74900"/>
        <dbReference type="ChEBI" id="CHEBI:82748"/>
        <dbReference type="ChEBI" id="CHEBI:456216"/>
        <dbReference type="EC" id="2.3.1.193"/>
    </reaction>
</comment>
<keyword evidence="5 9" id="KW-0547">Nucleotide-binding</keyword>
<dbReference type="SUPFAM" id="SSF55729">
    <property type="entry name" value="Acyl-CoA N-acyltransferases (Nat)"/>
    <property type="match status" value="1"/>
</dbReference>
<feature type="binding site" evidence="9">
    <location>
        <begin position="467"/>
        <end position="469"/>
    </location>
    <ligand>
        <name>acetyl-CoA</name>
        <dbReference type="ChEBI" id="CHEBI:57288"/>
    </ligand>
</feature>
<dbReference type="InterPro" id="IPR024914">
    <property type="entry name" value="tRNA_acetyltr_TmcA"/>
</dbReference>
<dbReference type="PANTHER" id="PTHR10925">
    <property type="entry name" value="N-ACETYLTRANSFERASE 10"/>
    <property type="match status" value="1"/>
</dbReference>
<dbReference type="Gene3D" id="3.40.630.30">
    <property type="match status" value="1"/>
</dbReference>
<comment type="caution">
    <text evidence="9">Lacks conserved residue(s) required for the propagation of feature annotation.</text>
</comment>
<feature type="binding site" evidence="9">
    <location>
        <begin position="200"/>
        <end position="209"/>
    </location>
    <ligand>
        <name>ATP</name>
        <dbReference type="ChEBI" id="CHEBI:30616"/>
    </ligand>
</feature>
<evidence type="ECO:0000313" key="12">
    <source>
        <dbReference type="Proteomes" id="UP001589769"/>
    </source>
</evidence>
<dbReference type="RefSeq" id="WP_382374443.1">
    <property type="nucleotide sequence ID" value="NZ_JBHLWA010000028.1"/>
</dbReference>
<dbReference type="Gene3D" id="3.40.50.300">
    <property type="entry name" value="P-loop containing nucleotide triphosphate hydrolases"/>
    <property type="match status" value="1"/>
</dbReference>
<dbReference type="InterPro" id="IPR027417">
    <property type="entry name" value="P-loop_NTPase"/>
</dbReference>
<dbReference type="InterPro" id="IPR033442">
    <property type="entry name" value="TmcA_tRNA_bind"/>
</dbReference>
<dbReference type="InterPro" id="IPR013562">
    <property type="entry name" value="TmcA/NAT10_N"/>
</dbReference>
<dbReference type="InterPro" id="IPR000182">
    <property type="entry name" value="GNAT_dom"/>
</dbReference>
<evidence type="ECO:0000313" key="11">
    <source>
        <dbReference type="EMBL" id="MFC0323126.1"/>
    </source>
</evidence>
<keyword evidence="2 9" id="KW-0820">tRNA-binding</keyword>
<evidence type="ECO:0000256" key="6">
    <source>
        <dbReference type="ARBA" id="ARBA00022840"/>
    </source>
</evidence>
<evidence type="ECO:0000256" key="1">
    <source>
        <dbReference type="ARBA" id="ARBA00022490"/>
    </source>
</evidence>
<dbReference type="Proteomes" id="UP001589769">
    <property type="component" value="Unassembled WGS sequence"/>
</dbReference>
<organism evidence="11 12">
    <name type="scientific">Gallibacterium melopsittaci</name>
    <dbReference type="NCBI Taxonomy" id="516063"/>
    <lineage>
        <taxon>Bacteria</taxon>
        <taxon>Pseudomonadati</taxon>
        <taxon>Pseudomonadota</taxon>
        <taxon>Gammaproteobacteria</taxon>
        <taxon>Pasteurellales</taxon>
        <taxon>Pasteurellaceae</taxon>
        <taxon>Gallibacterium</taxon>
    </lineage>
</organism>
<evidence type="ECO:0000256" key="9">
    <source>
        <dbReference type="HAMAP-Rule" id="MF_01886"/>
    </source>
</evidence>
<comment type="similarity">
    <text evidence="9">Belongs to the TmcA family.</text>
</comment>
<dbReference type="InterPro" id="IPR007807">
    <property type="entry name" value="TcmA/NAT10_helicase"/>
</dbReference>
<evidence type="ECO:0000256" key="8">
    <source>
        <dbReference type="ARBA" id="ARBA00023315"/>
    </source>
</evidence>
<gene>
    <name evidence="9" type="primary">tmcA</name>
    <name evidence="11" type="ORF">ACFFHT_06075</name>
</gene>
<keyword evidence="6 9" id="KW-0067">ATP-binding</keyword>
<dbReference type="SUPFAM" id="SSF52540">
    <property type="entry name" value="P-loop containing nucleoside triphosphate hydrolases"/>
    <property type="match status" value="1"/>
</dbReference>
<evidence type="ECO:0000256" key="7">
    <source>
        <dbReference type="ARBA" id="ARBA00022884"/>
    </source>
</evidence>
<keyword evidence="12" id="KW-1185">Reference proteome</keyword>
<comment type="subcellular location">
    <subcellularLocation>
        <location evidence="9">Cytoplasm</location>
    </subcellularLocation>
</comment>
<dbReference type="InterPro" id="IPR038321">
    <property type="entry name" value="TmcA_C_sf"/>
</dbReference>
<dbReference type="Pfam" id="PF05127">
    <property type="entry name" value="NAT10_TcmA_helicase"/>
    <property type="match status" value="1"/>
</dbReference>
<evidence type="ECO:0000259" key="10">
    <source>
        <dbReference type="PROSITE" id="PS51186"/>
    </source>
</evidence>
<comment type="caution">
    <text evidence="11">The sequence shown here is derived from an EMBL/GenBank/DDBJ whole genome shotgun (WGS) entry which is preliminary data.</text>
</comment>
<dbReference type="PANTHER" id="PTHR10925:SF5">
    <property type="entry name" value="RNA CYTIDINE ACETYLTRANSFERASE"/>
    <property type="match status" value="1"/>
</dbReference>
<feature type="binding site" evidence="9">
    <location>
        <position position="513"/>
    </location>
    <ligand>
        <name>acetyl-CoA</name>
        <dbReference type="ChEBI" id="CHEBI:57288"/>
    </ligand>
</feature>
<reference evidence="11 12" key="1">
    <citation type="submission" date="2024-09" db="EMBL/GenBank/DDBJ databases">
        <authorList>
            <person name="Sun Q."/>
            <person name="Mori K."/>
        </authorList>
    </citation>
    <scope>NUCLEOTIDE SEQUENCE [LARGE SCALE GENOMIC DNA]</scope>
    <source>
        <strain evidence="11 12">CCM 7538</strain>
    </source>
</reference>
<keyword evidence="4 9" id="KW-0819">tRNA processing</keyword>
<protein>
    <recommendedName>
        <fullName evidence="9">tRNA(Met) cytidine acetyltransferase TmcA</fullName>
        <ecNumber evidence="9">2.3.1.193</ecNumber>
    </recommendedName>
</protein>
<dbReference type="CDD" id="cd04301">
    <property type="entry name" value="NAT_SF"/>
    <property type="match status" value="1"/>
</dbReference>
<dbReference type="EMBL" id="JBHLWA010000028">
    <property type="protein sequence ID" value="MFC0323126.1"/>
    <property type="molecule type" value="Genomic_DNA"/>
</dbReference>
<keyword evidence="8 9" id="KW-0012">Acyltransferase</keyword>
<dbReference type="Gene3D" id="3.40.50.11040">
    <property type="match status" value="1"/>
</dbReference>
<dbReference type="InterPro" id="IPR032672">
    <property type="entry name" value="TmcA/NAT10/Kre33"/>
</dbReference>
<sequence length="657" mass="75405">MLEQRIDFSRQVIILAGRIAWREQQLQKIAQHYSTQPILYCGVKSPTVCSDQFTFFSLQNSRNVLGQEFSVAIFDACQQENLAFHLDTLAIIAATLRAGGCLFILLPTWHNLPYRVDIDSLRWNSINEATTTPNFLDWLVSRITHYQLPIYQEPATEMIFPNVNTDRWCMPTAAINAQQQQLQCLLQADADIYLLIAGRGRGKSALAGQFIKKLAKKVLVTAANQQAIKTLQQFAAPKKVDFLAPDLLLDKLIQQEVDEDYAWLIVDEAAMLPLAMLQKFCAAFPKVLLTTTSEGYEGTGKGFQLKLTQFLSRKLTYLDLTLPLRWQAGDLLERWVNDLALLQPKDVIFPYQAEAIYSLYSTQQISSEYKLTQLYQLLSLAHYRTSLTDFRRLLDGQKQQFVWYEVEQQPVGVVWGLEEGNIQDKSLVQGICQGYRRPKGNLVAQALCFQLNDERAAKLRSLRISRIAVLPEWQQQGVGSKLIQQLIQQCSEQFDFLSVSFSYSADLLAFWRRNGFQLVGVSAGTEASSGNYSVMMIYPLSEQGEQFCQQAAILFQRNFILSEHPLVTELSKQLRFEKPDWQLTAWDWQVIADFIDHQRTLVVTYPTLKRLFYHYPNDVLTAQLALLLQPFYPQKKQQLSLFKQQLLTFLQKIDKKI</sequence>
<dbReference type="Pfam" id="PF17176">
    <property type="entry name" value="tRNA_bind_3"/>
    <property type="match status" value="1"/>
</dbReference>
<evidence type="ECO:0000256" key="3">
    <source>
        <dbReference type="ARBA" id="ARBA00022679"/>
    </source>
</evidence>
<feature type="binding site" evidence="9">
    <location>
        <position position="179"/>
    </location>
    <ligand>
        <name>ATP</name>
        <dbReference type="ChEBI" id="CHEBI:30616"/>
    </ligand>
</feature>
<dbReference type="Gene3D" id="1.20.120.890">
    <property type="entry name" value="tRNA(Met) cytidine acetyltransferase, tail domain"/>
    <property type="match status" value="1"/>
</dbReference>
<name>A0ABV6HWK3_9PAST</name>
<feature type="binding site" evidence="9">
    <location>
        <position position="325"/>
    </location>
    <ligand>
        <name>ATP</name>
        <dbReference type="ChEBI" id="CHEBI:30616"/>
    </ligand>
</feature>
<dbReference type="GO" id="GO:0016746">
    <property type="term" value="F:acyltransferase activity"/>
    <property type="evidence" value="ECO:0007669"/>
    <property type="project" value="UniProtKB-KW"/>
</dbReference>
<proteinExistence type="inferred from homology"/>
<evidence type="ECO:0000256" key="2">
    <source>
        <dbReference type="ARBA" id="ARBA00022555"/>
    </source>
</evidence>
<dbReference type="Pfam" id="PF08351">
    <property type="entry name" value="TmcA_N"/>
    <property type="match status" value="1"/>
</dbReference>
<keyword evidence="3 9" id="KW-0808">Transferase</keyword>
<dbReference type="InterPro" id="IPR016181">
    <property type="entry name" value="Acyl_CoA_acyltransferase"/>
</dbReference>